<evidence type="ECO:0000313" key="2">
    <source>
        <dbReference type="Proteomes" id="UP000000442"/>
    </source>
</evidence>
<organism evidence="1 2">
    <name type="scientific">Desulforapulum autotrophicum (strain ATCC 43914 / DSM 3382 / VKM B-1955 / HRM2)</name>
    <name type="common">Desulfobacterium autotrophicum</name>
    <dbReference type="NCBI Taxonomy" id="177437"/>
    <lineage>
        <taxon>Bacteria</taxon>
        <taxon>Pseudomonadati</taxon>
        <taxon>Thermodesulfobacteriota</taxon>
        <taxon>Desulfobacteria</taxon>
        <taxon>Desulfobacterales</taxon>
        <taxon>Desulfobacteraceae</taxon>
        <taxon>Desulforapulum</taxon>
    </lineage>
</organism>
<proteinExistence type="predicted"/>
<keyword evidence="2" id="KW-1185">Reference proteome</keyword>
<evidence type="ECO:0000313" key="1">
    <source>
        <dbReference type="EMBL" id="ACN15926.1"/>
    </source>
</evidence>
<gene>
    <name evidence="1" type="ordered locus">HRM2_28380</name>
</gene>
<name>C0QJB3_DESAH</name>
<dbReference type="AlphaFoldDB" id="C0QJB3"/>
<dbReference type="Proteomes" id="UP000000442">
    <property type="component" value="Chromosome"/>
</dbReference>
<accession>C0QJB3</accession>
<protein>
    <submittedName>
        <fullName evidence="1">Uncharacterized protein</fullName>
    </submittedName>
</protein>
<reference evidence="1 2" key="1">
    <citation type="journal article" date="2009" name="Environ. Microbiol.">
        <title>Genome sequence of Desulfobacterium autotrophicum HRM2, a marine sulfate reducer oxidizing organic carbon completely to carbon dioxide.</title>
        <authorList>
            <person name="Strittmatter A.W."/>
            <person name="Liesegang H."/>
            <person name="Rabus R."/>
            <person name="Decker I."/>
            <person name="Amann J."/>
            <person name="Andres S."/>
            <person name="Henne A."/>
            <person name="Fricke W.F."/>
            <person name="Martinez-Arias R."/>
            <person name="Bartels D."/>
            <person name="Goesmann A."/>
            <person name="Krause L."/>
            <person name="Puehler A."/>
            <person name="Klenk H.P."/>
            <person name="Richter M."/>
            <person name="Schuler M."/>
            <person name="Gloeckner F.O."/>
            <person name="Meyerdierks A."/>
            <person name="Gottschalk G."/>
            <person name="Amann R."/>
        </authorList>
    </citation>
    <scope>NUCLEOTIDE SEQUENCE [LARGE SCALE GENOMIC DNA]</scope>
    <source>
        <strain evidence="2">ATCC 43914 / DSM 3382 / HRM2</strain>
    </source>
</reference>
<dbReference type="EMBL" id="CP001087">
    <property type="protein sequence ID" value="ACN15926.1"/>
    <property type="molecule type" value="Genomic_DNA"/>
</dbReference>
<dbReference type="HOGENOM" id="CLU_2681656_0_0_7"/>
<sequence>MSATGEFYHTPCLIFFKIMIFKLLAMSDNFIDLSLCCVVSFYNYLKLCSYSQINTCLSNQILLKGLPSDSYSTF</sequence>
<dbReference type="STRING" id="177437.HRM2_28380"/>
<dbReference type="KEGG" id="dat:HRM2_28380"/>